<protein>
    <submittedName>
        <fullName evidence="1">Uncharacterized protein</fullName>
    </submittedName>
</protein>
<keyword evidence="2" id="KW-1185">Reference proteome</keyword>
<proteinExistence type="predicted"/>
<name>A0A0P1FZQ3_9RHOB</name>
<dbReference type="EMBL" id="CYSE01000001">
    <property type="protein sequence ID" value="CUH74758.1"/>
    <property type="molecule type" value="Genomic_DNA"/>
</dbReference>
<organism evidence="1 2">
    <name type="scientific">Tropicibacter naphthalenivorans</name>
    <dbReference type="NCBI Taxonomy" id="441103"/>
    <lineage>
        <taxon>Bacteria</taxon>
        <taxon>Pseudomonadati</taxon>
        <taxon>Pseudomonadota</taxon>
        <taxon>Alphaproteobacteria</taxon>
        <taxon>Rhodobacterales</taxon>
        <taxon>Roseobacteraceae</taxon>
        <taxon>Tropicibacter</taxon>
    </lineage>
</organism>
<dbReference type="AlphaFoldDB" id="A0A0P1FZQ3"/>
<evidence type="ECO:0000313" key="2">
    <source>
        <dbReference type="Proteomes" id="UP000054935"/>
    </source>
</evidence>
<gene>
    <name evidence="1" type="ORF">TRN7648_00069</name>
</gene>
<dbReference type="OrthoDB" id="7869496at2"/>
<evidence type="ECO:0000313" key="1">
    <source>
        <dbReference type="EMBL" id="CUH74758.1"/>
    </source>
</evidence>
<dbReference type="Proteomes" id="UP000054935">
    <property type="component" value="Unassembled WGS sequence"/>
</dbReference>
<accession>A0A0P1FZQ3</accession>
<sequence>MDEVVVTVRLPRALWDASRRLADHRGESVDAVMQRALELVLHAPTAVPPALSSEFESARSWQELQGRLMVKGFVLRDDAGTLVLLSHPEKLPLCDLAALGQDDRALTQRFGLFPGRAHRQLAERLMAKRVDRAARLAEWDVLPSRPRASDQAG</sequence>
<reference evidence="1 2" key="1">
    <citation type="submission" date="2015-09" db="EMBL/GenBank/DDBJ databases">
        <authorList>
            <consortium name="Swine Surveillance"/>
        </authorList>
    </citation>
    <scope>NUCLEOTIDE SEQUENCE [LARGE SCALE GENOMIC DNA]</scope>
    <source>
        <strain evidence="1 2">CECT 7648</strain>
    </source>
</reference>
<dbReference type="STRING" id="441103.TRN7648_00069"/>
<dbReference type="RefSeq" id="WP_058245659.1">
    <property type="nucleotide sequence ID" value="NZ_CYSE01000001.1"/>
</dbReference>